<evidence type="ECO:0000256" key="3">
    <source>
        <dbReference type="ARBA" id="ARBA00011489"/>
    </source>
</evidence>
<organism evidence="10 11">
    <name type="scientific">Eragrostis curvula</name>
    <name type="common">weeping love grass</name>
    <dbReference type="NCBI Taxonomy" id="38414"/>
    <lineage>
        <taxon>Eukaryota</taxon>
        <taxon>Viridiplantae</taxon>
        <taxon>Streptophyta</taxon>
        <taxon>Embryophyta</taxon>
        <taxon>Tracheophyta</taxon>
        <taxon>Spermatophyta</taxon>
        <taxon>Magnoliopsida</taxon>
        <taxon>Liliopsida</taxon>
        <taxon>Poales</taxon>
        <taxon>Poaceae</taxon>
        <taxon>PACMAD clade</taxon>
        <taxon>Chloridoideae</taxon>
        <taxon>Eragrostideae</taxon>
        <taxon>Eragrostidinae</taxon>
        <taxon>Eragrostis</taxon>
    </lineage>
</organism>
<evidence type="ECO:0000313" key="10">
    <source>
        <dbReference type="EMBL" id="TVU33171.1"/>
    </source>
</evidence>
<dbReference type="InterPro" id="IPR045009">
    <property type="entry name" value="CASPL-5"/>
</dbReference>
<dbReference type="Pfam" id="PF04535">
    <property type="entry name" value="CASP_dom"/>
    <property type="match status" value="1"/>
</dbReference>
<keyword evidence="11" id="KW-1185">Reference proteome</keyword>
<dbReference type="EMBL" id="RWGY01000011">
    <property type="protein sequence ID" value="TVU33171.1"/>
    <property type="molecule type" value="Genomic_DNA"/>
</dbReference>
<feature type="non-terminal residue" evidence="10">
    <location>
        <position position="1"/>
    </location>
</feature>
<accession>A0A5J9VCH1</accession>
<dbReference type="GO" id="GO:0005886">
    <property type="term" value="C:plasma membrane"/>
    <property type="evidence" value="ECO:0007669"/>
    <property type="project" value="UniProtKB-SubCell"/>
</dbReference>
<evidence type="ECO:0000256" key="1">
    <source>
        <dbReference type="ARBA" id="ARBA00004651"/>
    </source>
</evidence>
<evidence type="ECO:0000256" key="4">
    <source>
        <dbReference type="ARBA" id="ARBA00022475"/>
    </source>
</evidence>
<evidence type="ECO:0000256" key="7">
    <source>
        <dbReference type="ARBA" id="ARBA00023136"/>
    </source>
</evidence>
<comment type="similarity">
    <text evidence="2 8">Belongs to the Casparian strip membrane proteins (CASP) family.</text>
</comment>
<name>A0A5J9VCH1_9POAL</name>
<feature type="transmembrane region" description="Helical" evidence="8">
    <location>
        <begin position="153"/>
        <end position="175"/>
    </location>
</feature>
<comment type="caution">
    <text evidence="10">The sequence shown here is derived from an EMBL/GenBank/DDBJ whole genome shotgun (WGS) entry which is preliminary data.</text>
</comment>
<feature type="domain" description="Casparian strip membrane protein" evidence="9">
    <location>
        <begin position="44"/>
        <end position="167"/>
    </location>
</feature>
<keyword evidence="7 8" id="KW-0472">Membrane</keyword>
<proteinExistence type="inferred from homology"/>
<dbReference type="Proteomes" id="UP000324897">
    <property type="component" value="Chromosome 1"/>
</dbReference>
<evidence type="ECO:0000313" key="11">
    <source>
        <dbReference type="Proteomes" id="UP000324897"/>
    </source>
</evidence>
<feature type="transmembrane region" description="Helical" evidence="8">
    <location>
        <begin position="46"/>
        <end position="66"/>
    </location>
</feature>
<comment type="subunit">
    <text evidence="3 8">Homodimer and heterodimers.</text>
</comment>
<keyword evidence="5 8" id="KW-0812">Transmembrane</keyword>
<dbReference type="InterPro" id="IPR006702">
    <property type="entry name" value="CASP_dom"/>
</dbReference>
<dbReference type="PANTHER" id="PTHR32021:SF1">
    <property type="entry name" value="CASP-LIKE PROTEIN 5A1"/>
    <property type="match status" value="1"/>
</dbReference>
<protein>
    <recommendedName>
        <fullName evidence="8">CASP-like protein</fullName>
    </recommendedName>
</protein>
<keyword evidence="4 8" id="KW-1003">Cell membrane</keyword>
<dbReference type="Gramene" id="TVU33171">
    <property type="protein sequence ID" value="TVU33171"/>
    <property type="gene ID" value="EJB05_24957"/>
</dbReference>
<feature type="transmembrane region" description="Helical" evidence="8">
    <location>
        <begin position="78"/>
        <end position="100"/>
    </location>
</feature>
<sequence>MAAPLGTGVVHPLQVDVPAPVPPVGEAQPQGRINGLPVLAGMPLSLALRSVQLAAAVAALAVLVSAAEFPTVLSLRYFFGATIWQLAWCFFALIVDSCALAKGCSLQNIPALLTLVLGDLLTVCLLHAATGMSEGVIVYVYKDLHLCAGHPCGRFQIVLVVAFFSYFFLVTTFFLSSWALASRWFAGILHPIQ</sequence>
<evidence type="ECO:0000259" key="9">
    <source>
        <dbReference type="Pfam" id="PF04535"/>
    </source>
</evidence>
<dbReference type="PANTHER" id="PTHR32021">
    <property type="entry name" value="CASP-LIKE PROTEIN 5B3"/>
    <property type="match status" value="1"/>
</dbReference>
<dbReference type="AlphaFoldDB" id="A0A5J9VCH1"/>
<evidence type="ECO:0000256" key="5">
    <source>
        <dbReference type="ARBA" id="ARBA00022692"/>
    </source>
</evidence>
<reference evidence="10 11" key="1">
    <citation type="journal article" date="2019" name="Sci. Rep.">
        <title>A high-quality genome of Eragrostis curvula grass provides insights into Poaceae evolution and supports new strategies to enhance forage quality.</title>
        <authorList>
            <person name="Carballo J."/>
            <person name="Santos B.A.C.M."/>
            <person name="Zappacosta D."/>
            <person name="Garbus I."/>
            <person name="Selva J.P."/>
            <person name="Gallo C.A."/>
            <person name="Diaz A."/>
            <person name="Albertini E."/>
            <person name="Caccamo M."/>
            <person name="Echenique V."/>
        </authorList>
    </citation>
    <scope>NUCLEOTIDE SEQUENCE [LARGE SCALE GENOMIC DNA]</scope>
    <source>
        <strain evidence="11">cv. Victoria</strain>
        <tissue evidence="10">Leaf</tissue>
    </source>
</reference>
<evidence type="ECO:0000256" key="2">
    <source>
        <dbReference type="ARBA" id="ARBA00007651"/>
    </source>
</evidence>
<evidence type="ECO:0000256" key="8">
    <source>
        <dbReference type="RuleBase" id="RU361233"/>
    </source>
</evidence>
<keyword evidence="6 8" id="KW-1133">Transmembrane helix</keyword>
<feature type="transmembrane region" description="Helical" evidence="8">
    <location>
        <begin position="112"/>
        <end position="141"/>
    </location>
</feature>
<gene>
    <name evidence="10" type="ORF">EJB05_24957</name>
</gene>
<evidence type="ECO:0000256" key="6">
    <source>
        <dbReference type="ARBA" id="ARBA00022989"/>
    </source>
</evidence>
<comment type="subcellular location">
    <subcellularLocation>
        <location evidence="1 8">Cell membrane</location>
        <topology evidence="1 8">Multi-pass membrane protein</topology>
    </subcellularLocation>
</comment>